<sequence>MSEPGAAPAPLAELVAVMRRLRAECGWKSAQTHRSLARYLLEEAHEALEAIDVVAETGDAAPLREELGDVLLQVCFHAAVAEERGDFDLDDVAAGLVAKLRRRNPHVFAADGPAPADARAVNELWESVKAAEKPRASLVDGLPPTLPALLLADKVLDRLARREGAPPAADDLAPGTPEAEVAARAVGDDLLAVLAGARGSGVDPEQALRDAVRRLLAARDPLAVASDPPTDGEAGAAPRRR</sequence>
<dbReference type="GO" id="GO:0046052">
    <property type="term" value="P:UTP catabolic process"/>
    <property type="evidence" value="ECO:0007669"/>
    <property type="project" value="TreeGrafter"/>
</dbReference>
<gene>
    <name evidence="3" type="ORF">BJ989_003151</name>
</gene>
<dbReference type="PANTHER" id="PTHR30522:SF0">
    <property type="entry name" value="NUCLEOSIDE TRIPHOSPHATE PYROPHOSPHOHYDROLASE"/>
    <property type="match status" value="1"/>
</dbReference>
<dbReference type="RefSeq" id="WP_343049433.1">
    <property type="nucleotide sequence ID" value="NZ_JACCAC010000001.1"/>
</dbReference>
<name>A0A7Y9UN60_9ACTN</name>
<proteinExistence type="predicted"/>
<dbReference type="SUPFAM" id="SSF101386">
    <property type="entry name" value="all-alpha NTP pyrophosphatases"/>
    <property type="match status" value="1"/>
</dbReference>
<evidence type="ECO:0000256" key="1">
    <source>
        <dbReference type="SAM" id="MobiDB-lite"/>
    </source>
</evidence>
<dbReference type="GO" id="GO:0046061">
    <property type="term" value="P:dATP catabolic process"/>
    <property type="evidence" value="ECO:0007669"/>
    <property type="project" value="TreeGrafter"/>
</dbReference>
<keyword evidence="3" id="KW-0378">Hydrolase</keyword>
<organism evidence="3 4">
    <name type="scientific">Nocardioides perillae</name>
    <dbReference type="NCBI Taxonomy" id="1119534"/>
    <lineage>
        <taxon>Bacteria</taxon>
        <taxon>Bacillati</taxon>
        <taxon>Actinomycetota</taxon>
        <taxon>Actinomycetes</taxon>
        <taxon>Propionibacteriales</taxon>
        <taxon>Nocardioidaceae</taxon>
        <taxon>Nocardioides</taxon>
    </lineage>
</organism>
<dbReference type="CDD" id="cd11528">
    <property type="entry name" value="NTP-PPase_MazG_Nterm"/>
    <property type="match status" value="1"/>
</dbReference>
<dbReference type="EC" id="3.6.1.66" evidence="3"/>
<comment type="caution">
    <text evidence="3">The sequence shown here is derived from an EMBL/GenBank/DDBJ whole genome shotgun (WGS) entry which is preliminary data.</text>
</comment>
<dbReference type="GO" id="GO:0036220">
    <property type="term" value="F:ITP diphosphatase activity"/>
    <property type="evidence" value="ECO:0007669"/>
    <property type="project" value="UniProtKB-EC"/>
</dbReference>
<dbReference type="GO" id="GO:0006203">
    <property type="term" value="P:dGTP catabolic process"/>
    <property type="evidence" value="ECO:0007669"/>
    <property type="project" value="TreeGrafter"/>
</dbReference>
<dbReference type="InterPro" id="IPR011551">
    <property type="entry name" value="NTP_PyrPHydrolase_MazG"/>
</dbReference>
<evidence type="ECO:0000313" key="4">
    <source>
        <dbReference type="Proteomes" id="UP000544110"/>
    </source>
</evidence>
<dbReference type="InterPro" id="IPR004518">
    <property type="entry name" value="MazG-like_dom"/>
</dbReference>
<dbReference type="GO" id="GO:0046076">
    <property type="term" value="P:dTTP catabolic process"/>
    <property type="evidence" value="ECO:0007669"/>
    <property type="project" value="TreeGrafter"/>
</dbReference>
<dbReference type="InterPro" id="IPR048015">
    <property type="entry name" value="NTP-PPase_MazG-like_N"/>
</dbReference>
<evidence type="ECO:0000259" key="2">
    <source>
        <dbReference type="Pfam" id="PF03819"/>
    </source>
</evidence>
<dbReference type="AlphaFoldDB" id="A0A7Y9UN60"/>
<dbReference type="PANTHER" id="PTHR30522">
    <property type="entry name" value="NUCLEOSIDE TRIPHOSPHATE PYROPHOSPHOHYDROLASE"/>
    <property type="match status" value="1"/>
</dbReference>
<dbReference type="EMBL" id="JACCAC010000001">
    <property type="protein sequence ID" value="NYG56847.1"/>
    <property type="molecule type" value="Genomic_DNA"/>
</dbReference>
<dbReference type="Proteomes" id="UP000544110">
    <property type="component" value="Unassembled WGS sequence"/>
</dbReference>
<dbReference type="GO" id="GO:0046081">
    <property type="term" value="P:dUTP catabolic process"/>
    <property type="evidence" value="ECO:0007669"/>
    <property type="project" value="TreeGrafter"/>
</dbReference>
<evidence type="ECO:0000313" key="3">
    <source>
        <dbReference type="EMBL" id="NYG56847.1"/>
    </source>
</evidence>
<keyword evidence="4" id="KW-1185">Reference proteome</keyword>
<feature type="region of interest" description="Disordered" evidence="1">
    <location>
        <begin position="219"/>
        <end position="241"/>
    </location>
</feature>
<feature type="domain" description="NTP pyrophosphohydrolase MazG-like" evidence="2">
    <location>
        <begin position="31"/>
        <end position="108"/>
    </location>
</feature>
<protein>
    <submittedName>
        <fullName evidence="3">XTP/dITP diphosphohydrolase</fullName>
        <ecNumber evidence="3">3.6.1.66</ecNumber>
    </submittedName>
</protein>
<dbReference type="GO" id="GO:0046047">
    <property type="term" value="P:TTP catabolic process"/>
    <property type="evidence" value="ECO:0007669"/>
    <property type="project" value="TreeGrafter"/>
</dbReference>
<accession>A0A7Y9UN60</accession>
<dbReference type="Gene3D" id="1.10.287.1080">
    <property type="entry name" value="MazG-like"/>
    <property type="match status" value="1"/>
</dbReference>
<reference evidence="3 4" key="1">
    <citation type="submission" date="2020-07" db="EMBL/GenBank/DDBJ databases">
        <title>Sequencing the genomes of 1000 actinobacteria strains.</title>
        <authorList>
            <person name="Klenk H.-P."/>
        </authorList>
    </citation>
    <scope>NUCLEOTIDE SEQUENCE [LARGE SCALE GENOMIC DNA]</scope>
    <source>
        <strain evidence="3 4">DSM 24552</strain>
    </source>
</reference>
<dbReference type="Pfam" id="PF03819">
    <property type="entry name" value="MazG"/>
    <property type="match status" value="1"/>
</dbReference>